<dbReference type="Proteomes" id="UP000007431">
    <property type="component" value="Unassembled WGS sequence"/>
</dbReference>
<dbReference type="InParanoid" id="D8Q4V1"/>
<dbReference type="KEGG" id="scm:SCHCO_01055870"/>
<dbReference type="EMBL" id="GL377306">
    <property type="protein sequence ID" value="EFI96853.1"/>
    <property type="molecule type" value="Genomic_DNA"/>
</dbReference>
<dbReference type="AlphaFoldDB" id="D8Q4V1"/>
<dbReference type="OrthoDB" id="3086879at2759"/>
<dbReference type="HOGENOM" id="CLU_1256686_0_0_1"/>
<organism evidence="2">
    <name type="scientific">Schizophyllum commune (strain H4-8 / FGSC 9210)</name>
    <name type="common">Split gill fungus</name>
    <dbReference type="NCBI Taxonomy" id="578458"/>
    <lineage>
        <taxon>Eukaryota</taxon>
        <taxon>Fungi</taxon>
        <taxon>Dikarya</taxon>
        <taxon>Basidiomycota</taxon>
        <taxon>Agaricomycotina</taxon>
        <taxon>Agaricomycetes</taxon>
        <taxon>Agaricomycetidae</taxon>
        <taxon>Agaricales</taxon>
        <taxon>Schizophyllaceae</taxon>
        <taxon>Schizophyllum</taxon>
    </lineage>
</organism>
<protein>
    <submittedName>
        <fullName evidence="1">Uncharacterized protein</fullName>
    </submittedName>
</protein>
<sequence length="220" mass="23415">MFCSDATVLLTAPTVENDSLHLVCLSASNDPIEDGGKEAMFDDPVPPLLLCDISNLRLSFKRRLQHRHSSDFQARPVSACVAMSSYVLGRVQFGEKTLENRKVALEKSPSVTRFNDICAECSYCGDIVYFTAGGSYAIEFLMEHLKAVHGGLSIGFRGEVSAPGVATTHALTEDTPLVASNAFVREYGTTFLVGAGRRTAAAAVLLDFAGQASGSLSASG</sequence>
<reference evidence="1 2" key="1">
    <citation type="journal article" date="2010" name="Nat. Biotechnol.">
        <title>Genome sequence of the model mushroom Schizophyllum commune.</title>
        <authorList>
            <person name="Ohm R.A."/>
            <person name="de Jong J.F."/>
            <person name="Lugones L.G."/>
            <person name="Aerts A."/>
            <person name="Kothe E."/>
            <person name="Stajich J.E."/>
            <person name="de Vries R.P."/>
            <person name="Record E."/>
            <person name="Levasseur A."/>
            <person name="Baker S.E."/>
            <person name="Bartholomew K.A."/>
            <person name="Coutinho P.M."/>
            <person name="Erdmann S."/>
            <person name="Fowler T.J."/>
            <person name="Gathman A.C."/>
            <person name="Lombard V."/>
            <person name="Henrissat B."/>
            <person name="Knabe N."/>
            <person name="Kuees U."/>
            <person name="Lilly W.W."/>
            <person name="Lindquist E."/>
            <person name="Lucas S."/>
            <person name="Magnuson J.K."/>
            <person name="Piumi F."/>
            <person name="Raudaskoski M."/>
            <person name="Salamov A."/>
            <person name="Schmutz J."/>
            <person name="Schwarze F.W.M.R."/>
            <person name="vanKuyk P.A."/>
            <person name="Horton J.S."/>
            <person name="Grigoriev I.V."/>
            <person name="Woesten H.A.B."/>
        </authorList>
    </citation>
    <scope>NUCLEOTIDE SEQUENCE [LARGE SCALE GENOMIC DNA]</scope>
    <source>
        <strain evidence="2">H4-8 / FGSC 9210</strain>
    </source>
</reference>
<keyword evidence="2" id="KW-1185">Reference proteome</keyword>
<dbReference type="GeneID" id="9589762"/>
<evidence type="ECO:0000313" key="2">
    <source>
        <dbReference type="Proteomes" id="UP000007431"/>
    </source>
</evidence>
<name>D8Q4V1_SCHCM</name>
<accession>D8Q4V1</accession>
<feature type="non-terminal residue" evidence="1">
    <location>
        <position position="220"/>
    </location>
</feature>
<gene>
    <name evidence="1" type="ORF">SCHCODRAFT_109006</name>
</gene>
<dbReference type="VEuPathDB" id="FungiDB:SCHCODRAFT_01106616"/>
<proteinExistence type="predicted"/>
<evidence type="ECO:0000313" key="1">
    <source>
        <dbReference type="EMBL" id="EFI96853.1"/>
    </source>
</evidence>